<comment type="similarity">
    <text evidence="1">Belongs to the TCP10 family.</text>
</comment>
<dbReference type="GO" id="GO:0005814">
    <property type="term" value="C:centriole"/>
    <property type="evidence" value="ECO:0007669"/>
    <property type="project" value="TreeGrafter"/>
</dbReference>
<feature type="region of interest" description="Disordered" evidence="3">
    <location>
        <begin position="319"/>
        <end position="402"/>
    </location>
</feature>
<sequence>MADSPRSILARLEQLKLWQKEQQQVLLEKQIAQRELLNQEQKKMYTILGIEGRTSPTEQKPEDGYEEYESEEGEFEETNLQPRNVPARPFLKRGEGLKARFKVDPNVFKLDNLPKYKYANHAKIRALKKNPNGQEVKKVKEAEVKPVEDVRKKRSSSPKVALDINKVQQKKLVVPAPVPAPQLTSETVDESFSEDTFSEESLLPSIESIKMRPAEPINEKPPVEQNIPWKQQLQDDASLLRQLKELKDLNLFEFLEQRLVTGNGSVASDASALLRLLSENSINLSDLALMDSTLVPATPAKPLVEPEEVRCLEIRPVPDPRRHFLPEEEDSDSSEEDEDTDGEDGVHVRFASEDESEQQRDETDLELQTVNYSRMSTPKEKAGRNPIDDSVPEDKTEHDDQNRIREEMLGKSELLKKRLSELEAEIDNFRKENAELTRMKQEHELDKLKLEHEREEMMEKLNDERIKMEVYFHDERVKIEDQRQKALKEAMRPTKKEKEEILRLKEQVADLQKEMKAKEAKHASSQARFRSQIKSLEKDLKETQLELDAMKKDNKKLETENARLKRQNNSRMLLEINKNIAKLAGPPQSSSDSRRNSSPEKPRKAGVPSKMKQIDVVEKNVTGKVATAKVVSHPRSRRQPSSSESSASDVENQNHENSSDEVSGCETLELSKSSYFKAKSKKSLFNNSDPDPPEQNSTSNEPETAELIKNLKKEVVNADGSRDIWYPNGNMKKISPDGLVMRMLYFNKDIKETNMSEGTTKYYYFETNTWHTTYLDGLEILEFPDGQTEHRFKDGSTEVHFPNGSIRTTNPNSAEIAEEWKYADGSTVIVKKNDDKVITLPNGQVEIHTRAHKRRVYPDGTIKFLYPDGSQESRYSNGRVRLKDKDGRLISDTGGSG</sequence>
<organism evidence="5">
    <name type="scientific">Culex pipiens</name>
    <name type="common">House mosquito</name>
    <dbReference type="NCBI Taxonomy" id="7175"/>
    <lineage>
        <taxon>Eukaryota</taxon>
        <taxon>Metazoa</taxon>
        <taxon>Ecdysozoa</taxon>
        <taxon>Arthropoda</taxon>
        <taxon>Hexapoda</taxon>
        <taxon>Insecta</taxon>
        <taxon>Pterygota</taxon>
        <taxon>Neoptera</taxon>
        <taxon>Endopterygota</taxon>
        <taxon>Diptera</taxon>
        <taxon>Nematocera</taxon>
        <taxon>Culicoidea</taxon>
        <taxon>Culicidae</taxon>
        <taxon>Culicinae</taxon>
        <taxon>Culicini</taxon>
        <taxon>Culex</taxon>
        <taxon>Culex</taxon>
    </lineage>
</organism>
<dbReference type="GO" id="GO:0061511">
    <property type="term" value="P:centriole elongation"/>
    <property type="evidence" value="ECO:0007669"/>
    <property type="project" value="TreeGrafter"/>
</dbReference>
<feature type="compositionally biased region" description="Polar residues" evidence="3">
    <location>
        <begin position="684"/>
        <end position="702"/>
    </location>
</feature>
<dbReference type="Gene3D" id="1.20.5.1700">
    <property type="match status" value="1"/>
</dbReference>
<feature type="domain" description="Centromere protein J C-terminal" evidence="4">
    <location>
        <begin position="776"/>
        <end position="808"/>
    </location>
</feature>
<feature type="compositionally biased region" description="Basic and acidic residues" evidence="3">
    <location>
        <begin position="592"/>
        <end position="603"/>
    </location>
</feature>
<dbReference type="InterPro" id="IPR009852">
    <property type="entry name" value="CENPJ_C_dom"/>
</dbReference>
<feature type="compositionally biased region" description="Acidic residues" evidence="3">
    <location>
        <begin position="327"/>
        <end position="343"/>
    </location>
</feature>
<feature type="region of interest" description="Disordered" evidence="3">
    <location>
        <begin position="683"/>
        <end position="703"/>
    </location>
</feature>
<protein>
    <submittedName>
        <fullName evidence="5">Centromere protein J</fullName>
    </submittedName>
</protein>
<feature type="compositionally biased region" description="Low complexity" evidence="3">
    <location>
        <begin position="639"/>
        <end position="648"/>
    </location>
</feature>
<dbReference type="EMBL" id="HBUE01076799">
    <property type="protein sequence ID" value="CAG6475523.1"/>
    <property type="molecule type" value="Transcribed_RNA"/>
</dbReference>
<evidence type="ECO:0000256" key="1">
    <source>
        <dbReference type="ARBA" id="ARBA00005627"/>
    </source>
</evidence>
<feature type="coiled-coil region" evidence="2">
    <location>
        <begin position="405"/>
        <end position="467"/>
    </location>
</feature>
<feature type="domain" description="Centromere protein J C-terminal" evidence="4">
    <location>
        <begin position="853"/>
        <end position="881"/>
    </location>
</feature>
<dbReference type="PANTHER" id="PTHR10331">
    <property type="entry name" value="T COMPLEX PROTEIN 10"/>
    <property type="match status" value="1"/>
</dbReference>
<evidence type="ECO:0000256" key="3">
    <source>
        <dbReference type="SAM" id="MobiDB-lite"/>
    </source>
</evidence>
<dbReference type="Pfam" id="PF07202">
    <property type="entry name" value="Tcp10_C"/>
    <property type="match status" value="3"/>
</dbReference>
<dbReference type="Gene3D" id="2.60.450.20">
    <property type="match status" value="1"/>
</dbReference>
<dbReference type="GO" id="GO:0005813">
    <property type="term" value="C:centrosome"/>
    <property type="evidence" value="ECO:0007669"/>
    <property type="project" value="TreeGrafter"/>
</dbReference>
<dbReference type="AlphaFoldDB" id="A0A8D8BHS2"/>
<evidence type="ECO:0000313" key="5">
    <source>
        <dbReference type="EMBL" id="CAG6475523.1"/>
    </source>
</evidence>
<name>A0A8D8BHS2_CULPI</name>
<proteinExistence type="inferred from homology"/>
<evidence type="ECO:0000259" key="4">
    <source>
        <dbReference type="Pfam" id="PF07202"/>
    </source>
</evidence>
<dbReference type="FunFam" id="2.60.450.20:FF:000002">
    <property type="entry name" value="Spindle assembly abnormal 4"/>
    <property type="match status" value="1"/>
</dbReference>
<feature type="compositionally biased region" description="Basic and acidic residues" evidence="3">
    <location>
        <begin position="377"/>
        <end position="402"/>
    </location>
</feature>
<keyword evidence="2" id="KW-0175">Coiled coil</keyword>
<feature type="region of interest" description="Disordered" evidence="3">
    <location>
        <begin position="547"/>
        <end position="666"/>
    </location>
</feature>
<feature type="compositionally biased region" description="Basic and acidic residues" evidence="3">
    <location>
        <begin position="344"/>
        <end position="362"/>
    </location>
</feature>
<accession>A0A8D8BHS2</accession>
<dbReference type="InterPro" id="IPR047002">
    <property type="entry name" value="Tcp10_C_sf"/>
</dbReference>
<feature type="region of interest" description="Disordered" evidence="3">
    <location>
        <begin position="50"/>
        <end position="87"/>
    </location>
</feature>
<evidence type="ECO:0000256" key="2">
    <source>
        <dbReference type="SAM" id="Coils"/>
    </source>
</evidence>
<reference evidence="5" key="1">
    <citation type="submission" date="2021-05" db="EMBL/GenBank/DDBJ databases">
        <authorList>
            <person name="Alioto T."/>
            <person name="Alioto T."/>
            <person name="Gomez Garrido J."/>
        </authorList>
    </citation>
    <scope>NUCLEOTIDE SEQUENCE</scope>
</reference>
<dbReference type="PANTHER" id="PTHR10331:SF6">
    <property type="entry name" value="SPINDLE ASSEMBLY ABNORMAL 4"/>
    <property type="match status" value="1"/>
</dbReference>
<feature type="domain" description="Centromere protein J C-terminal" evidence="4">
    <location>
        <begin position="817"/>
        <end position="848"/>
    </location>
</feature>
<feature type="compositionally biased region" description="Polar residues" evidence="3">
    <location>
        <begin position="366"/>
        <end position="376"/>
    </location>
</feature>
<feature type="region of interest" description="Disordered" evidence="3">
    <location>
        <begin position="867"/>
        <end position="897"/>
    </location>
</feature>
<dbReference type="InterPro" id="IPR026581">
    <property type="entry name" value="TCP10L/CENPJ"/>
</dbReference>
<feature type="compositionally biased region" description="Acidic residues" evidence="3">
    <location>
        <begin position="64"/>
        <end position="77"/>
    </location>
</feature>
<dbReference type="GO" id="GO:0015631">
    <property type="term" value="F:tubulin binding"/>
    <property type="evidence" value="ECO:0007669"/>
    <property type="project" value="TreeGrafter"/>
</dbReference>
<dbReference type="GO" id="GO:0060271">
    <property type="term" value="P:cilium assembly"/>
    <property type="evidence" value="ECO:0007669"/>
    <property type="project" value="TreeGrafter"/>
</dbReference>
<feature type="compositionally biased region" description="Basic and acidic residues" evidence="3">
    <location>
        <begin position="547"/>
        <end position="563"/>
    </location>
</feature>